<accession>A0A3B3QG38</accession>
<protein>
    <submittedName>
        <fullName evidence="1">Uncharacterized protein</fullName>
    </submittedName>
</protein>
<dbReference type="AlphaFoldDB" id="A0A3B3QG38"/>
<dbReference type="GeneTree" id="ENSGT00900000143764"/>
<evidence type="ECO:0000313" key="2">
    <source>
        <dbReference type="Proteomes" id="UP000261540"/>
    </source>
</evidence>
<reference evidence="1" key="2">
    <citation type="submission" date="2025-09" db="UniProtKB">
        <authorList>
            <consortium name="Ensembl"/>
        </authorList>
    </citation>
    <scope>IDENTIFICATION</scope>
</reference>
<evidence type="ECO:0000313" key="1">
    <source>
        <dbReference type="Ensembl" id="ENSPKIP00000004381.1"/>
    </source>
</evidence>
<keyword evidence="2" id="KW-1185">Reference proteome</keyword>
<dbReference type="Ensembl" id="ENSPKIT00000028363.1">
    <property type="protein sequence ID" value="ENSPKIP00000004381.1"/>
    <property type="gene ID" value="ENSPKIG00000021516.1"/>
</dbReference>
<organism evidence="1 2">
    <name type="scientific">Paramormyrops kingsleyae</name>
    <dbReference type="NCBI Taxonomy" id="1676925"/>
    <lineage>
        <taxon>Eukaryota</taxon>
        <taxon>Metazoa</taxon>
        <taxon>Chordata</taxon>
        <taxon>Craniata</taxon>
        <taxon>Vertebrata</taxon>
        <taxon>Euteleostomi</taxon>
        <taxon>Actinopterygii</taxon>
        <taxon>Neopterygii</taxon>
        <taxon>Teleostei</taxon>
        <taxon>Osteoglossocephala</taxon>
        <taxon>Osteoglossomorpha</taxon>
        <taxon>Osteoglossiformes</taxon>
        <taxon>Mormyridae</taxon>
        <taxon>Paramormyrops</taxon>
    </lineage>
</organism>
<reference evidence="1" key="1">
    <citation type="submission" date="2025-08" db="UniProtKB">
        <authorList>
            <consortium name="Ensembl"/>
        </authorList>
    </citation>
    <scope>IDENTIFICATION</scope>
</reference>
<name>A0A3B3QG38_9TELE</name>
<proteinExistence type="predicted"/>
<sequence>CFRKPGPVFPPLFSYFKILIGAKQFGLFNIKDLGDSLARVIYFRCFSSLSPALEPGPSPEVCRLVLLLLFKNILSRPLRASVR</sequence>
<dbReference type="Proteomes" id="UP000261540">
    <property type="component" value="Unplaced"/>
</dbReference>